<reference evidence="2" key="1">
    <citation type="submission" date="2020-11" db="EMBL/GenBank/DDBJ databases">
        <authorList>
            <consortium name="DOE Joint Genome Institute"/>
            <person name="Ahrendt S."/>
            <person name="Riley R."/>
            <person name="Andreopoulos W."/>
            <person name="Labutti K."/>
            <person name="Pangilinan J."/>
            <person name="Ruiz-Duenas F.J."/>
            <person name="Barrasa J.M."/>
            <person name="Sanchez-Garcia M."/>
            <person name="Camarero S."/>
            <person name="Miyauchi S."/>
            <person name="Serrano A."/>
            <person name="Linde D."/>
            <person name="Babiker R."/>
            <person name="Drula E."/>
            <person name="Ayuso-Fernandez I."/>
            <person name="Pacheco R."/>
            <person name="Padilla G."/>
            <person name="Ferreira P."/>
            <person name="Barriuso J."/>
            <person name="Kellner H."/>
            <person name="Castanera R."/>
            <person name="Alfaro M."/>
            <person name="Ramirez L."/>
            <person name="Pisabarro A.G."/>
            <person name="Kuo A."/>
            <person name="Tritt A."/>
            <person name="Lipzen A."/>
            <person name="He G."/>
            <person name="Yan M."/>
            <person name="Ng V."/>
            <person name="Cullen D."/>
            <person name="Martin F."/>
            <person name="Rosso M.-N."/>
            <person name="Henrissat B."/>
            <person name="Hibbett D."/>
            <person name="Martinez A.T."/>
            <person name="Grigoriev I.V."/>
        </authorList>
    </citation>
    <scope>NUCLEOTIDE SEQUENCE</scope>
    <source>
        <strain evidence="2">CIRM-BRFM 674</strain>
    </source>
</reference>
<dbReference type="OrthoDB" id="3061359at2759"/>
<feature type="compositionally biased region" description="Polar residues" evidence="1">
    <location>
        <begin position="210"/>
        <end position="224"/>
    </location>
</feature>
<dbReference type="Proteomes" id="UP000807469">
    <property type="component" value="Unassembled WGS sequence"/>
</dbReference>
<accession>A0A9P5YM48</accession>
<name>A0A9P5YM48_9AGAR</name>
<feature type="region of interest" description="Disordered" evidence="1">
    <location>
        <begin position="203"/>
        <end position="230"/>
    </location>
</feature>
<comment type="caution">
    <text evidence="2">The sequence shown here is derived from an EMBL/GenBank/DDBJ whole genome shotgun (WGS) entry which is preliminary data.</text>
</comment>
<evidence type="ECO:0000256" key="1">
    <source>
        <dbReference type="SAM" id="MobiDB-lite"/>
    </source>
</evidence>
<organism evidence="2 3">
    <name type="scientific">Pholiota conissans</name>
    <dbReference type="NCBI Taxonomy" id="109636"/>
    <lineage>
        <taxon>Eukaryota</taxon>
        <taxon>Fungi</taxon>
        <taxon>Dikarya</taxon>
        <taxon>Basidiomycota</taxon>
        <taxon>Agaricomycotina</taxon>
        <taxon>Agaricomycetes</taxon>
        <taxon>Agaricomycetidae</taxon>
        <taxon>Agaricales</taxon>
        <taxon>Agaricineae</taxon>
        <taxon>Strophariaceae</taxon>
        <taxon>Pholiota</taxon>
    </lineage>
</organism>
<evidence type="ECO:0000313" key="2">
    <source>
        <dbReference type="EMBL" id="KAF9471120.1"/>
    </source>
</evidence>
<dbReference type="AlphaFoldDB" id="A0A9P5YM48"/>
<evidence type="ECO:0000313" key="3">
    <source>
        <dbReference type="Proteomes" id="UP000807469"/>
    </source>
</evidence>
<gene>
    <name evidence="2" type="ORF">BDN70DRAFT_939178</name>
</gene>
<proteinExistence type="predicted"/>
<dbReference type="EMBL" id="MU155755">
    <property type="protein sequence ID" value="KAF9471120.1"/>
    <property type="molecule type" value="Genomic_DNA"/>
</dbReference>
<protein>
    <submittedName>
        <fullName evidence="2">Uncharacterized protein</fullName>
    </submittedName>
</protein>
<sequence length="230" mass="25159">MAVVGVSLLAGLDVRVSIIIRSLAAENYPIAGGYDFEMSAEFIRLLDIGPLDNPPISLVEHYHNDWWNLPSLPDAEDHIPSSIHSLLLSQHTINECLAVDNSQRSQSPAGPPDPHVPVAQYTWSRGALPPAEGIPCRKCLAYRSVACSAFDELLFLKTHVEGLSCVFENRWRNSQNRASALHTIYDAAVKQEATLSTPMEPNADMVASRNVPNQDASASRSNVSVPEVHL</sequence>
<keyword evidence="3" id="KW-1185">Reference proteome</keyword>